<evidence type="ECO:0000256" key="4">
    <source>
        <dbReference type="SAM" id="MobiDB-lite"/>
    </source>
</evidence>
<keyword evidence="3" id="KW-0274">FAD</keyword>
<dbReference type="GO" id="GO:0004497">
    <property type="term" value="F:monooxygenase activity"/>
    <property type="evidence" value="ECO:0007669"/>
    <property type="project" value="UniProtKB-KW"/>
</dbReference>
<sequence length="493" mass="51519">MDRDRPASGGREADADVIVVGAGPTGLLLAGDLATAGVRTVVVDRRPAGLSNLTRAFAVHARSLETLDARGLADALVATGQRVDSVRLFDRLEVRLDGLPSRFPFVLVTPQYEVERLLRRRAEDAGVRFRHEVRVTGVAQDAGGVTAEAVAAPGPTSRGGSAVSLRAPWLVGTDGVRSTVRDAVGIPFPGETVIRAMILADVRLATPPPDVLTVATARGALGFLAPFGDGWYRFIGWAGEEQPDRPVTLDEVRAVARATLGDDHGMHDLRFADRFAADERQAPTYRAGRVLLAGDAAHAHSPAGGLGMNTGLQDAANLSWRLAAVTRGAEPALLDGYQSERHPVGAQVLRASGTILRLATRPGPFAAAARVVLTTALSRVPAARRRAAATISAVGVAYDAPPGAHRRAGHRVPDLPLADGRGGPAGTAGTRLAEALRAGRFVLVRPGVASSTDLPAAPGETDVADRVVVVRADGLPSTLLVRPDGYLADARPR</sequence>
<dbReference type="InterPro" id="IPR036188">
    <property type="entry name" value="FAD/NAD-bd_sf"/>
</dbReference>
<comment type="cofactor">
    <cofactor evidence="1">
        <name>FAD</name>
        <dbReference type="ChEBI" id="CHEBI:57692"/>
    </cofactor>
</comment>
<feature type="domain" description="FAD-binding" evidence="5">
    <location>
        <begin position="14"/>
        <end position="351"/>
    </location>
</feature>
<keyword evidence="7" id="KW-1185">Reference proteome</keyword>
<dbReference type="RefSeq" id="WP_344249936.1">
    <property type="nucleotide sequence ID" value="NZ_BAAAPM010000008.1"/>
</dbReference>
<dbReference type="Gene3D" id="3.40.30.120">
    <property type="match status" value="1"/>
</dbReference>
<dbReference type="InterPro" id="IPR002938">
    <property type="entry name" value="FAD-bd"/>
</dbReference>
<evidence type="ECO:0000256" key="3">
    <source>
        <dbReference type="ARBA" id="ARBA00022827"/>
    </source>
</evidence>
<feature type="region of interest" description="Disordered" evidence="4">
    <location>
        <begin position="404"/>
        <end position="425"/>
    </location>
</feature>
<proteinExistence type="predicted"/>
<dbReference type="PANTHER" id="PTHR43004">
    <property type="entry name" value="TRK SYSTEM POTASSIUM UPTAKE PROTEIN"/>
    <property type="match status" value="1"/>
</dbReference>
<dbReference type="Pfam" id="PF01494">
    <property type="entry name" value="FAD_binding_3"/>
    <property type="match status" value="1"/>
</dbReference>
<evidence type="ECO:0000313" key="6">
    <source>
        <dbReference type="EMBL" id="GAA1736603.1"/>
    </source>
</evidence>
<keyword evidence="6" id="KW-0560">Oxidoreductase</keyword>
<protein>
    <submittedName>
        <fullName evidence="6">FAD-dependent monooxygenase</fullName>
    </submittedName>
</protein>
<dbReference type="PRINTS" id="PR00420">
    <property type="entry name" value="RNGMNOXGNASE"/>
</dbReference>
<dbReference type="Proteomes" id="UP001501138">
    <property type="component" value="Unassembled WGS sequence"/>
</dbReference>
<keyword evidence="6" id="KW-0503">Monooxygenase</keyword>
<keyword evidence="2" id="KW-0285">Flavoprotein</keyword>
<evidence type="ECO:0000256" key="1">
    <source>
        <dbReference type="ARBA" id="ARBA00001974"/>
    </source>
</evidence>
<dbReference type="Gene3D" id="3.50.50.60">
    <property type="entry name" value="FAD/NAD(P)-binding domain"/>
    <property type="match status" value="1"/>
</dbReference>
<evidence type="ECO:0000256" key="2">
    <source>
        <dbReference type="ARBA" id="ARBA00022630"/>
    </source>
</evidence>
<reference evidence="6 7" key="1">
    <citation type="journal article" date="2019" name="Int. J. Syst. Evol. Microbiol.">
        <title>The Global Catalogue of Microorganisms (GCM) 10K type strain sequencing project: providing services to taxonomists for standard genome sequencing and annotation.</title>
        <authorList>
            <consortium name="The Broad Institute Genomics Platform"/>
            <consortium name="The Broad Institute Genome Sequencing Center for Infectious Disease"/>
            <person name="Wu L."/>
            <person name="Ma J."/>
        </authorList>
    </citation>
    <scope>NUCLEOTIDE SEQUENCE [LARGE SCALE GENOMIC DNA]</scope>
    <source>
        <strain evidence="6 7">JCM 15589</strain>
    </source>
</reference>
<accession>A0ABN2JRL0</accession>
<dbReference type="Gene3D" id="3.30.70.2450">
    <property type="match status" value="1"/>
</dbReference>
<name>A0ABN2JRL0_9MICO</name>
<dbReference type="SUPFAM" id="SSF51905">
    <property type="entry name" value="FAD/NAD(P)-binding domain"/>
    <property type="match status" value="1"/>
</dbReference>
<dbReference type="PANTHER" id="PTHR43004:SF19">
    <property type="entry name" value="BINDING MONOOXYGENASE, PUTATIVE (JCVI)-RELATED"/>
    <property type="match status" value="1"/>
</dbReference>
<organism evidence="6 7">
    <name type="scientific">Isoptericola hypogeus</name>
    <dbReference type="NCBI Taxonomy" id="300179"/>
    <lineage>
        <taxon>Bacteria</taxon>
        <taxon>Bacillati</taxon>
        <taxon>Actinomycetota</taxon>
        <taxon>Actinomycetes</taxon>
        <taxon>Micrococcales</taxon>
        <taxon>Promicromonosporaceae</taxon>
        <taxon>Isoptericola</taxon>
    </lineage>
</organism>
<comment type="caution">
    <text evidence="6">The sequence shown here is derived from an EMBL/GenBank/DDBJ whole genome shotgun (WGS) entry which is preliminary data.</text>
</comment>
<dbReference type="InterPro" id="IPR050641">
    <property type="entry name" value="RIFMO-like"/>
</dbReference>
<evidence type="ECO:0000259" key="5">
    <source>
        <dbReference type="Pfam" id="PF01494"/>
    </source>
</evidence>
<evidence type="ECO:0000313" key="7">
    <source>
        <dbReference type="Proteomes" id="UP001501138"/>
    </source>
</evidence>
<gene>
    <name evidence="6" type="ORF">GCM10009809_34760</name>
</gene>
<dbReference type="EMBL" id="BAAAPM010000008">
    <property type="protein sequence ID" value="GAA1736603.1"/>
    <property type="molecule type" value="Genomic_DNA"/>
</dbReference>
<dbReference type="Pfam" id="PF21274">
    <property type="entry name" value="Rng_hyd_C"/>
    <property type="match status" value="1"/>
</dbReference>